<dbReference type="Gene3D" id="3.40.50.280">
    <property type="entry name" value="Cobalamin-binding domain"/>
    <property type="match status" value="1"/>
</dbReference>
<proteinExistence type="predicted"/>
<evidence type="ECO:0000313" key="3">
    <source>
        <dbReference type="EMBL" id="MDQ0315466.1"/>
    </source>
</evidence>
<accession>A0AAE3VNU7</accession>
<reference evidence="3" key="1">
    <citation type="submission" date="2023-07" db="EMBL/GenBank/DDBJ databases">
        <title>Genomic Encyclopedia of Type Strains, Phase IV (KMG-IV): sequencing the most valuable type-strain genomes for metagenomic binning, comparative biology and taxonomic classification.</title>
        <authorList>
            <person name="Goeker M."/>
        </authorList>
    </citation>
    <scope>NUCLEOTIDE SEQUENCE</scope>
    <source>
        <strain evidence="3">DSM 21202</strain>
    </source>
</reference>
<dbReference type="InterPro" id="IPR006158">
    <property type="entry name" value="Cobalamin-bd"/>
</dbReference>
<dbReference type="GO" id="GO:0031419">
    <property type="term" value="F:cobalamin binding"/>
    <property type="evidence" value="ECO:0007669"/>
    <property type="project" value="InterPro"/>
</dbReference>
<comment type="caution">
    <text evidence="3">The sequence shown here is derived from an EMBL/GenBank/DDBJ whole genome shotgun (WGS) entry which is preliminary data.</text>
</comment>
<dbReference type="AlphaFoldDB" id="A0AAE3VNU7"/>
<dbReference type="InterPro" id="IPR036724">
    <property type="entry name" value="Cobalamin-bd_sf"/>
</dbReference>
<dbReference type="EMBL" id="JAUSUL010000002">
    <property type="protein sequence ID" value="MDQ0315466.1"/>
    <property type="molecule type" value="Genomic_DNA"/>
</dbReference>
<evidence type="ECO:0000313" key="4">
    <source>
        <dbReference type="Proteomes" id="UP001229244"/>
    </source>
</evidence>
<dbReference type="GO" id="GO:0046872">
    <property type="term" value="F:metal ion binding"/>
    <property type="evidence" value="ECO:0007669"/>
    <property type="project" value="InterPro"/>
</dbReference>
<evidence type="ECO:0000259" key="2">
    <source>
        <dbReference type="PROSITE" id="PS51332"/>
    </source>
</evidence>
<sequence length="303" mass="32227">MSLDDADLLDLFTGFDVAGCFDTCGGPHDTVTGPPDRSSTLERAIQSEVIPRLMLAHRESPDTQWSSATGATKADGPVRAEPTAKDVTELTRLVLTHDTAICIAFVDGLLEEGVSLEAVFLELVSPAAKLLGEMWKADLCSFTDVTLGLAKLQQVVRTHAGAFEAECADTPGGARRALLLAMPGEQHTLGIFLVEMFLRRAGWDVCGGPALSSDELNALIRREWFSVIGLSISADNLLGTLSGAIRTIRRESCNRNVGIMVGGRVFVDHPDWVAVVGADAIALEARQAVSAAENIVVAAEGRC</sequence>
<feature type="domain" description="B12-binding" evidence="2">
    <location>
        <begin position="174"/>
        <end position="303"/>
    </location>
</feature>
<dbReference type="CDD" id="cd02065">
    <property type="entry name" value="B12-binding_like"/>
    <property type="match status" value="1"/>
</dbReference>
<gene>
    <name evidence="3" type="ORF">J2S73_001923</name>
</gene>
<protein>
    <submittedName>
        <fullName evidence="3">Methanogenic corrinoid protein MtbC1</fullName>
    </submittedName>
</protein>
<feature type="region of interest" description="Disordered" evidence="1">
    <location>
        <begin position="59"/>
        <end position="80"/>
    </location>
</feature>
<dbReference type="SUPFAM" id="SSF52242">
    <property type="entry name" value="Cobalamin (vitamin B12)-binding domain"/>
    <property type="match status" value="1"/>
</dbReference>
<dbReference type="PROSITE" id="PS51332">
    <property type="entry name" value="B12_BINDING"/>
    <property type="match status" value="1"/>
</dbReference>
<keyword evidence="4" id="KW-1185">Reference proteome</keyword>
<organism evidence="3 4">
    <name type="scientific">Amorphus orientalis</name>
    <dbReference type="NCBI Taxonomy" id="649198"/>
    <lineage>
        <taxon>Bacteria</taxon>
        <taxon>Pseudomonadati</taxon>
        <taxon>Pseudomonadota</taxon>
        <taxon>Alphaproteobacteria</taxon>
        <taxon>Hyphomicrobiales</taxon>
        <taxon>Amorphaceae</taxon>
        <taxon>Amorphus</taxon>
    </lineage>
</organism>
<dbReference type="Proteomes" id="UP001229244">
    <property type="component" value="Unassembled WGS sequence"/>
</dbReference>
<evidence type="ECO:0000256" key="1">
    <source>
        <dbReference type="SAM" id="MobiDB-lite"/>
    </source>
</evidence>
<name>A0AAE3VNU7_9HYPH</name>
<dbReference type="Pfam" id="PF02310">
    <property type="entry name" value="B12-binding"/>
    <property type="match status" value="1"/>
</dbReference>
<dbReference type="RefSeq" id="WP_306885296.1">
    <property type="nucleotide sequence ID" value="NZ_JAUSUL010000002.1"/>
</dbReference>